<proteinExistence type="predicted"/>
<dbReference type="Gene3D" id="2.40.128.270">
    <property type="match status" value="2"/>
</dbReference>
<feature type="domain" description="DUF306" evidence="2">
    <location>
        <begin position="13"/>
        <end position="96"/>
    </location>
</feature>
<evidence type="ECO:0000256" key="1">
    <source>
        <dbReference type="SAM" id="MobiDB-lite"/>
    </source>
</evidence>
<dbReference type="Proteomes" id="UP001324287">
    <property type="component" value="Chromosome"/>
</dbReference>
<sequence>MAVRRWDGGRRGPPRPGAGATLRIDEQELSGVAFCNSYFASYRLEGSSLAIDGLGRTEMACEPEVMAAESAYLDALGAVRTASTDGKDLVLTGDRVELRFTQVAPVPDSPLEGTRWVLETVVQGETASSTTGEPAVLLLDSDRTAEATTGCRTITGTWLVEDGSLVIDDLMGDGATCPPDLERQDAHVTAVLHGGPAMEIEEDRLTLTADDGRGLAYRAESPDDAEILGSWALVDGSAAGSPLPIPEGSRATLTFSPAPAPAVRPSATATAVPTRWRATSSGSRTSLSPW</sequence>
<feature type="compositionally biased region" description="Polar residues" evidence="1">
    <location>
        <begin position="277"/>
        <end position="290"/>
    </location>
</feature>
<reference evidence="3 4" key="1">
    <citation type="submission" date="2023-12" db="EMBL/GenBank/DDBJ databases">
        <title>Blastococcus brunescens sp. nov., an actonobacterium isolated from sandstone collected in sahara desert.</title>
        <authorList>
            <person name="Gtari M."/>
            <person name="Ghodhbane F."/>
        </authorList>
    </citation>
    <scope>NUCLEOTIDE SEQUENCE [LARGE SCALE GENOMIC DNA]</scope>
    <source>
        <strain evidence="3 4">BMG 8361</strain>
    </source>
</reference>
<dbReference type="InterPro" id="IPR038670">
    <property type="entry name" value="HslJ-like_sf"/>
</dbReference>
<feature type="compositionally biased region" description="Basic and acidic residues" evidence="1">
    <location>
        <begin position="1"/>
        <end position="10"/>
    </location>
</feature>
<accession>A0ABZ1AYM6</accession>
<feature type="region of interest" description="Disordered" evidence="1">
    <location>
        <begin position="257"/>
        <end position="290"/>
    </location>
</feature>
<name>A0ABZ1AYM6_9ACTN</name>
<keyword evidence="4" id="KW-1185">Reference proteome</keyword>
<feature type="compositionally biased region" description="Low complexity" evidence="1">
    <location>
        <begin position="261"/>
        <end position="275"/>
    </location>
</feature>
<dbReference type="EMBL" id="CP141261">
    <property type="protein sequence ID" value="WRL63036.1"/>
    <property type="molecule type" value="Genomic_DNA"/>
</dbReference>
<feature type="domain" description="DUF306" evidence="2">
    <location>
        <begin position="109"/>
        <end position="215"/>
    </location>
</feature>
<gene>
    <name evidence="3" type="ORF">U6N30_24800</name>
</gene>
<evidence type="ECO:0000313" key="4">
    <source>
        <dbReference type="Proteomes" id="UP001324287"/>
    </source>
</evidence>
<dbReference type="PANTHER" id="PTHR35535">
    <property type="entry name" value="HEAT SHOCK PROTEIN HSLJ"/>
    <property type="match status" value="1"/>
</dbReference>
<organism evidence="3 4">
    <name type="scientific">Blastococcus brunescens</name>
    <dbReference type="NCBI Taxonomy" id="1564165"/>
    <lineage>
        <taxon>Bacteria</taxon>
        <taxon>Bacillati</taxon>
        <taxon>Actinomycetota</taxon>
        <taxon>Actinomycetes</taxon>
        <taxon>Geodermatophilales</taxon>
        <taxon>Geodermatophilaceae</taxon>
        <taxon>Blastococcus</taxon>
    </lineage>
</organism>
<dbReference type="InterPro" id="IPR005184">
    <property type="entry name" value="DUF306_Meta_HslJ"/>
</dbReference>
<dbReference type="InterPro" id="IPR053147">
    <property type="entry name" value="Hsp_HslJ-like"/>
</dbReference>
<dbReference type="Pfam" id="PF03724">
    <property type="entry name" value="META"/>
    <property type="match status" value="2"/>
</dbReference>
<protein>
    <submittedName>
        <fullName evidence="3">META domain-containing protein</fullName>
    </submittedName>
</protein>
<dbReference type="PANTHER" id="PTHR35535:SF1">
    <property type="entry name" value="HEAT SHOCK PROTEIN HSLJ"/>
    <property type="match status" value="1"/>
</dbReference>
<evidence type="ECO:0000313" key="3">
    <source>
        <dbReference type="EMBL" id="WRL63036.1"/>
    </source>
</evidence>
<feature type="region of interest" description="Disordered" evidence="1">
    <location>
        <begin position="1"/>
        <end position="20"/>
    </location>
</feature>
<dbReference type="RefSeq" id="WP_324274385.1">
    <property type="nucleotide sequence ID" value="NZ_CP141261.1"/>
</dbReference>
<evidence type="ECO:0000259" key="2">
    <source>
        <dbReference type="Pfam" id="PF03724"/>
    </source>
</evidence>